<dbReference type="CDD" id="cd00609">
    <property type="entry name" value="AAT_like"/>
    <property type="match status" value="1"/>
</dbReference>
<dbReference type="Gene3D" id="3.40.640.10">
    <property type="entry name" value="Type I PLP-dependent aspartate aminotransferase-like (Major domain)"/>
    <property type="match status" value="1"/>
</dbReference>
<dbReference type="InterPro" id="IPR004839">
    <property type="entry name" value="Aminotransferase_I/II_large"/>
</dbReference>
<comment type="caution">
    <text evidence="6">The sequence shown here is derived from an EMBL/GenBank/DDBJ whole genome shotgun (WGS) entry which is preliminary data.</text>
</comment>
<dbReference type="InterPro" id="IPR015422">
    <property type="entry name" value="PyrdxlP-dep_Trfase_small"/>
</dbReference>
<dbReference type="Pfam" id="PF00155">
    <property type="entry name" value="Aminotran_1_2"/>
    <property type="match status" value="1"/>
</dbReference>
<protein>
    <submittedName>
        <fullName evidence="6">Pyridoxal phosphate-dependent aminotransferase</fullName>
        <ecNumber evidence="6">2.6.1.-</ecNumber>
    </submittedName>
</protein>
<keyword evidence="2 6" id="KW-0032">Aminotransferase</keyword>
<dbReference type="InterPro" id="IPR051326">
    <property type="entry name" value="Kynurenine-oxoglutarate_AT"/>
</dbReference>
<dbReference type="EMBL" id="JBHSPU010000009">
    <property type="protein sequence ID" value="MFC5913321.1"/>
    <property type="molecule type" value="Genomic_DNA"/>
</dbReference>
<dbReference type="InterPro" id="IPR015421">
    <property type="entry name" value="PyrdxlP-dep_Trfase_major"/>
</dbReference>
<keyword evidence="3 6" id="KW-0808">Transferase</keyword>
<comment type="cofactor">
    <cofactor evidence="1">
        <name>pyridoxal 5'-phosphate</name>
        <dbReference type="ChEBI" id="CHEBI:597326"/>
    </cofactor>
</comment>
<dbReference type="PANTHER" id="PTHR43807:SF20">
    <property type="entry name" value="FI04487P"/>
    <property type="match status" value="1"/>
</dbReference>
<gene>
    <name evidence="6" type="ORF">ACFP1B_07745</name>
</gene>
<evidence type="ECO:0000259" key="5">
    <source>
        <dbReference type="Pfam" id="PF00155"/>
    </source>
</evidence>
<keyword evidence="7" id="KW-1185">Reference proteome</keyword>
<evidence type="ECO:0000256" key="2">
    <source>
        <dbReference type="ARBA" id="ARBA00022576"/>
    </source>
</evidence>
<dbReference type="GO" id="GO:0008483">
    <property type="term" value="F:transaminase activity"/>
    <property type="evidence" value="ECO:0007669"/>
    <property type="project" value="UniProtKB-KW"/>
</dbReference>
<accession>A0ABW1GES8</accession>
<organism evidence="6 7">
    <name type="scientific">Streptomyces pulveraceus</name>
    <dbReference type="NCBI Taxonomy" id="68258"/>
    <lineage>
        <taxon>Bacteria</taxon>
        <taxon>Bacillati</taxon>
        <taxon>Actinomycetota</taxon>
        <taxon>Actinomycetes</taxon>
        <taxon>Kitasatosporales</taxon>
        <taxon>Streptomycetaceae</taxon>
        <taxon>Streptomyces</taxon>
    </lineage>
</organism>
<evidence type="ECO:0000256" key="1">
    <source>
        <dbReference type="ARBA" id="ARBA00001933"/>
    </source>
</evidence>
<dbReference type="Proteomes" id="UP001596200">
    <property type="component" value="Unassembled WGS sequence"/>
</dbReference>
<proteinExistence type="predicted"/>
<dbReference type="PANTHER" id="PTHR43807">
    <property type="entry name" value="FI04487P"/>
    <property type="match status" value="1"/>
</dbReference>
<dbReference type="NCBIfam" id="NF005855">
    <property type="entry name" value="PRK07777.1"/>
    <property type="match status" value="1"/>
</dbReference>
<evidence type="ECO:0000313" key="6">
    <source>
        <dbReference type="EMBL" id="MFC5913321.1"/>
    </source>
</evidence>
<name>A0ABW1GES8_9ACTN</name>
<dbReference type="SUPFAM" id="SSF53383">
    <property type="entry name" value="PLP-dependent transferases"/>
    <property type="match status" value="1"/>
</dbReference>
<evidence type="ECO:0000256" key="4">
    <source>
        <dbReference type="ARBA" id="ARBA00022898"/>
    </source>
</evidence>
<feature type="domain" description="Aminotransferase class I/classII large" evidence="5">
    <location>
        <begin position="36"/>
        <end position="383"/>
    </location>
</feature>
<reference evidence="7" key="1">
    <citation type="journal article" date="2019" name="Int. J. Syst. Evol. Microbiol.">
        <title>The Global Catalogue of Microorganisms (GCM) 10K type strain sequencing project: providing services to taxonomists for standard genome sequencing and annotation.</title>
        <authorList>
            <consortium name="The Broad Institute Genomics Platform"/>
            <consortium name="The Broad Institute Genome Sequencing Center for Infectious Disease"/>
            <person name="Wu L."/>
            <person name="Ma J."/>
        </authorList>
    </citation>
    <scope>NUCLEOTIDE SEQUENCE [LARGE SCALE GENOMIC DNA]</scope>
    <source>
        <strain evidence="7">JCM 4147</strain>
    </source>
</reference>
<sequence length="392" mass="42765">MAAMTQGRPLLNRRLAEFGTTIFAEMSALAVRTGSINLGQGFPDTDGPEEIREAAVRALRDGHGNQYPPGPGIPELRTAIADHQQRFRGLAFDPDTEVLVTAGATEAIAAAMLALLEPGDEVIAFEPYYDSYAACIAMAGGVRVPLTLRAPDFRPDLDALRDAVTPRTRLLLLNSPHNPTGMVLTREELSAIAALAVEHDLLVVTDEVYEHLVFEGEHIPLASLPGMRDRTVSISSAGKTFSYTGWKVGWVTAAAPLVAAVRTAKQFLTYVSAGPFQYAIAEALRLPDSYFDSLRTDLRRKRDLLGDGLRAAGFEVHQPQGTYFITTDITPFGEKDAYAFCRALPERCGVVAIPNSVFHDDPDAGRSQVRFTFCKRDDVLHDAVGRLRRLTP</sequence>
<dbReference type="RefSeq" id="WP_344512993.1">
    <property type="nucleotide sequence ID" value="NZ_BAAATU010000024.1"/>
</dbReference>
<dbReference type="EC" id="2.6.1.-" evidence="6"/>
<evidence type="ECO:0000256" key="3">
    <source>
        <dbReference type="ARBA" id="ARBA00022679"/>
    </source>
</evidence>
<dbReference type="Gene3D" id="3.90.1150.10">
    <property type="entry name" value="Aspartate Aminotransferase, domain 1"/>
    <property type="match status" value="1"/>
</dbReference>
<keyword evidence="4" id="KW-0663">Pyridoxal phosphate</keyword>
<evidence type="ECO:0000313" key="7">
    <source>
        <dbReference type="Proteomes" id="UP001596200"/>
    </source>
</evidence>
<dbReference type="InterPro" id="IPR015424">
    <property type="entry name" value="PyrdxlP-dep_Trfase"/>
</dbReference>